<feature type="region of interest" description="Disordered" evidence="1">
    <location>
        <begin position="83"/>
        <end position="103"/>
    </location>
</feature>
<dbReference type="Proteomes" id="UP000735302">
    <property type="component" value="Unassembled WGS sequence"/>
</dbReference>
<sequence length="256" mass="29590">MSESTTLEMVPETVPTIQVERPLPAHLSQEWPPSGPKPGKPRSTSEKSTESTTSHLRFARAPSVMYKRMARIVRNPLLPPASCTSRHGRLPGNNLAIGQGPDRHRVAEERQYYRQFKSDGCRGPVKLNSSMLTPIDVQPGTNTKAMLNSRKGNFRSTWAEKEERLKDYRDHLLAEQIGYETLVGNLLYIDIPRGRDINRSWQNFLSDDIMEWGFPYYKGSRDRPRLKFKEPYLAHQLKEKLWRYPKTRLFFSSADE</sequence>
<dbReference type="AlphaFoldDB" id="A0AAV3XWF4"/>
<evidence type="ECO:0000313" key="3">
    <source>
        <dbReference type="Proteomes" id="UP000735302"/>
    </source>
</evidence>
<name>A0AAV3XWF4_9GAST</name>
<keyword evidence="3" id="KW-1185">Reference proteome</keyword>
<proteinExistence type="predicted"/>
<evidence type="ECO:0000313" key="2">
    <source>
        <dbReference type="EMBL" id="GFN74939.1"/>
    </source>
</evidence>
<gene>
    <name evidence="2" type="ORF">PoB_000144500</name>
</gene>
<accession>A0AAV3XWF4</accession>
<dbReference type="EMBL" id="BLXT01000184">
    <property type="protein sequence ID" value="GFN74939.1"/>
    <property type="molecule type" value="Genomic_DNA"/>
</dbReference>
<protein>
    <submittedName>
        <fullName evidence="2">Uncharacterized protein</fullName>
    </submittedName>
</protein>
<evidence type="ECO:0000256" key="1">
    <source>
        <dbReference type="SAM" id="MobiDB-lite"/>
    </source>
</evidence>
<reference evidence="2 3" key="1">
    <citation type="journal article" date="2021" name="Elife">
        <title>Chloroplast acquisition without the gene transfer in kleptoplastic sea slugs, Plakobranchus ocellatus.</title>
        <authorList>
            <person name="Maeda T."/>
            <person name="Takahashi S."/>
            <person name="Yoshida T."/>
            <person name="Shimamura S."/>
            <person name="Takaki Y."/>
            <person name="Nagai Y."/>
            <person name="Toyoda A."/>
            <person name="Suzuki Y."/>
            <person name="Arimoto A."/>
            <person name="Ishii H."/>
            <person name="Satoh N."/>
            <person name="Nishiyama T."/>
            <person name="Hasebe M."/>
            <person name="Maruyama T."/>
            <person name="Minagawa J."/>
            <person name="Obokata J."/>
            <person name="Shigenobu S."/>
        </authorList>
    </citation>
    <scope>NUCLEOTIDE SEQUENCE [LARGE SCALE GENOMIC DNA]</scope>
</reference>
<organism evidence="2 3">
    <name type="scientific">Plakobranchus ocellatus</name>
    <dbReference type="NCBI Taxonomy" id="259542"/>
    <lineage>
        <taxon>Eukaryota</taxon>
        <taxon>Metazoa</taxon>
        <taxon>Spiralia</taxon>
        <taxon>Lophotrochozoa</taxon>
        <taxon>Mollusca</taxon>
        <taxon>Gastropoda</taxon>
        <taxon>Heterobranchia</taxon>
        <taxon>Euthyneura</taxon>
        <taxon>Panpulmonata</taxon>
        <taxon>Sacoglossa</taxon>
        <taxon>Placobranchoidea</taxon>
        <taxon>Plakobranchidae</taxon>
        <taxon>Plakobranchus</taxon>
    </lineage>
</organism>
<feature type="region of interest" description="Disordered" evidence="1">
    <location>
        <begin position="1"/>
        <end position="56"/>
    </location>
</feature>
<comment type="caution">
    <text evidence="2">The sequence shown here is derived from an EMBL/GenBank/DDBJ whole genome shotgun (WGS) entry which is preliminary data.</text>
</comment>